<dbReference type="Proteomes" id="UP000679725">
    <property type="component" value="Unassembled WGS sequence"/>
</dbReference>
<evidence type="ECO:0000313" key="1">
    <source>
        <dbReference type="EMBL" id="CAG5070627.1"/>
    </source>
</evidence>
<accession>A0ABN7RA71</accession>
<name>A0ABN7RA71_9BACT</name>
<organism evidence="1 2">
    <name type="scientific">Dyadobacter linearis</name>
    <dbReference type="NCBI Taxonomy" id="2823330"/>
    <lineage>
        <taxon>Bacteria</taxon>
        <taxon>Pseudomonadati</taxon>
        <taxon>Bacteroidota</taxon>
        <taxon>Cytophagia</taxon>
        <taxon>Cytophagales</taxon>
        <taxon>Spirosomataceae</taxon>
        <taxon>Dyadobacter</taxon>
    </lineage>
</organism>
<comment type="caution">
    <text evidence="1">The sequence shown here is derived from an EMBL/GenBank/DDBJ whole genome shotgun (WGS) entry which is preliminary data.</text>
</comment>
<dbReference type="InterPro" id="IPR003749">
    <property type="entry name" value="ThiS/MoaD-like"/>
</dbReference>
<dbReference type="CDD" id="cd00754">
    <property type="entry name" value="Ubl_MoaD"/>
    <property type="match status" value="1"/>
</dbReference>
<sequence>MGLHVQYYGMLAEVTGQAEENWLESGRLTVGEFRKLVTDKYPELLGKKFKIAVNRRISEDLAPIDPQSEIALLPPFAGG</sequence>
<dbReference type="EMBL" id="CAJRAU010000004">
    <property type="protein sequence ID" value="CAG5070627.1"/>
    <property type="molecule type" value="Genomic_DNA"/>
</dbReference>
<reference evidence="1 2" key="1">
    <citation type="submission" date="2021-04" db="EMBL/GenBank/DDBJ databases">
        <authorList>
            <person name="Rodrigo-Torres L."/>
            <person name="Arahal R. D."/>
            <person name="Lucena T."/>
        </authorList>
    </citation>
    <scope>NUCLEOTIDE SEQUENCE [LARGE SCALE GENOMIC DNA]</scope>
    <source>
        <strain evidence="1 2">CECT 9623</strain>
    </source>
</reference>
<dbReference type="InterPro" id="IPR012675">
    <property type="entry name" value="Beta-grasp_dom_sf"/>
</dbReference>
<evidence type="ECO:0000313" key="2">
    <source>
        <dbReference type="Proteomes" id="UP000679725"/>
    </source>
</evidence>
<protein>
    <submittedName>
        <fullName evidence="1">Molybdopterin synthase sulfur carrier subunit</fullName>
    </submittedName>
</protein>
<dbReference type="Gene3D" id="3.10.20.30">
    <property type="match status" value="1"/>
</dbReference>
<gene>
    <name evidence="1" type="primary">moaD</name>
    <name evidence="1" type="ORF">DYBT9623_03173</name>
</gene>
<keyword evidence="2" id="KW-1185">Reference proteome</keyword>
<dbReference type="Pfam" id="PF02597">
    <property type="entry name" value="ThiS"/>
    <property type="match status" value="1"/>
</dbReference>
<dbReference type="InterPro" id="IPR016155">
    <property type="entry name" value="Mopterin_synth/thiamin_S_b"/>
</dbReference>
<dbReference type="SUPFAM" id="SSF54285">
    <property type="entry name" value="MoaD/ThiS"/>
    <property type="match status" value="1"/>
</dbReference>
<proteinExistence type="predicted"/>